<keyword evidence="3 8" id="KW-0479">Metal-binding</keyword>
<dbReference type="EMBL" id="CT573071">
    <property type="protein sequence ID" value="CAJ73528.1"/>
    <property type="molecule type" value="Genomic_DNA"/>
</dbReference>
<comment type="caution">
    <text evidence="8">Lacks conserved residue(s) required for the propagation of feature annotation.</text>
</comment>
<evidence type="ECO:0000259" key="9">
    <source>
        <dbReference type="PROSITE" id="PS51918"/>
    </source>
</evidence>
<comment type="pathway">
    <text evidence="8">Purine metabolism; 7-cyano-7-deazaguanine biosynthesis.</text>
</comment>
<feature type="binding site" evidence="8">
    <location>
        <begin position="35"/>
        <end position="37"/>
    </location>
    <ligand>
        <name>S-adenosyl-L-methionine</name>
        <dbReference type="ChEBI" id="CHEBI:59789"/>
    </ligand>
</feature>
<evidence type="ECO:0000256" key="4">
    <source>
        <dbReference type="ARBA" id="ARBA00022842"/>
    </source>
</evidence>
<evidence type="ECO:0000313" key="11">
    <source>
        <dbReference type="EMBL" id="QII12108.1"/>
    </source>
</evidence>
<comment type="cofactor">
    <cofactor evidence="8">
        <name>Mg(2+)</name>
        <dbReference type="ChEBI" id="CHEBI:18420"/>
    </cofactor>
</comment>
<feature type="binding site" evidence="8">
    <location>
        <begin position="10"/>
        <end position="12"/>
    </location>
    <ligand>
        <name>substrate</name>
    </ligand>
</feature>
<keyword evidence="5 8" id="KW-0408">Iron</keyword>
<dbReference type="EC" id="4.3.99.3" evidence="8"/>
<keyword evidence="13" id="KW-1185">Reference proteome</keyword>
<evidence type="ECO:0000313" key="10">
    <source>
        <dbReference type="EMBL" id="CAJ73528.1"/>
    </source>
</evidence>
<dbReference type="GO" id="GO:1904047">
    <property type="term" value="F:S-adenosyl-L-methionine binding"/>
    <property type="evidence" value="ECO:0007669"/>
    <property type="project" value="UniProtKB-UniRule"/>
</dbReference>
<feature type="binding site" evidence="8">
    <location>
        <position position="68"/>
    </location>
    <ligand>
        <name>substrate</name>
    </ligand>
</feature>
<name>Q1Q0J9_KUEST</name>
<reference evidence="11 14" key="5">
    <citation type="submission" date="2020-02" db="EMBL/GenBank/DDBJ databases">
        <title>Newly sequenced genome of strain CSTR1 showed variability in Candidatus Kuenenia stuttgartiensis genomes.</title>
        <authorList>
            <person name="Ding C."/>
            <person name="Adrian L."/>
        </authorList>
    </citation>
    <scope>NUCLEOTIDE SEQUENCE [LARGE SCALE GENOMIC DNA]</scope>
    <source>
        <strain evidence="11 14">CSTR1</strain>
    </source>
</reference>
<feature type="binding site" evidence="8">
    <location>
        <position position="33"/>
    </location>
    <ligand>
        <name>[4Fe-4S] cluster</name>
        <dbReference type="ChEBI" id="CHEBI:49883"/>
        <note>4Fe-4S-S-AdoMet</note>
    </ligand>
</feature>
<keyword evidence="4 8" id="KW-0460">Magnesium</keyword>
<keyword evidence="2 8" id="KW-0949">S-adenosyl-L-methionine</keyword>
<dbReference type="GO" id="GO:0051539">
    <property type="term" value="F:4 iron, 4 sulfur cluster binding"/>
    <property type="evidence" value="ECO:0007669"/>
    <property type="project" value="UniProtKB-UniRule"/>
</dbReference>
<dbReference type="Proteomes" id="UP000221734">
    <property type="component" value="Chromosome Kuenenia_stuttgartiensis_MBR1"/>
</dbReference>
<keyword evidence="6 8" id="KW-0411">Iron-sulfur</keyword>
<keyword evidence="7 8" id="KW-0456">Lyase</keyword>
<dbReference type="RefSeq" id="WP_099326605.1">
    <property type="nucleotide sequence ID" value="NZ_CP049055.1"/>
</dbReference>
<dbReference type="SFLD" id="SFLDS00029">
    <property type="entry name" value="Radical_SAM"/>
    <property type="match status" value="1"/>
</dbReference>
<dbReference type="GO" id="GO:0008616">
    <property type="term" value="P:tRNA queuosine(34) biosynthetic process"/>
    <property type="evidence" value="ECO:0007669"/>
    <property type="project" value="UniProtKB-UniRule"/>
</dbReference>
<comment type="cofactor">
    <cofactor evidence="8">
        <name>S-adenosyl-L-methionine</name>
        <dbReference type="ChEBI" id="CHEBI:59789"/>
    </cofactor>
    <text evidence="8">Binds 1 S-adenosyl-L-methionine per subunit.</text>
</comment>
<feature type="binding site" evidence="8">
    <location>
        <position position="29"/>
    </location>
    <ligand>
        <name>[4Fe-4S] cluster</name>
        <dbReference type="ChEBI" id="CHEBI:49883"/>
        <note>4Fe-4S-S-AdoMet</note>
    </ligand>
</feature>
<dbReference type="InterPro" id="IPR007197">
    <property type="entry name" value="rSAM"/>
</dbReference>
<dbReference type="InterPro" id="IPR013785">
    <property type="entry name" value="Aldolase_TIM"/>
</dbReference>
<evidence type="ECO:0000256" key="6">
    <source>
        <dbReference type="ARBA" id="ARBA00023014"/>
    </source>
</evidence>
<dbReference type="KEGG" id="kst:KSMBR1_3626"/>
<evidence type="ECO:0000313" key="12">
    <source>
        <dbReference type="EMBL" id="SOH06099.1"/>
    </source>
</evidence>
<reference evidence="12" key="3">
    <citation type="submission" date="2017-10" db="EMBL/GenBank/DDBJ databases">
        <authorList>
            <person name="Banno H."/>
            <person name="Chua N.-H."/>
        </authorList>
    </citation>
    <scope>NUCLEOTIDE SEQUENCE [LARGE SCALE GENOMIC DNA]</scope>
    <source>
        <strain evidence="12">Kuenenia_mbr1_ru-nijmegen</strain>
    </source>
</reference>
<evidence type="ECO:0000256" key="1">
    <source>
        <dbReference type="ARBA" id="ARBA00022485"/>
    </source>
</evidence>
<evidence type="ECO:0000256" key="3">
    <source>
        <dbReference type="ARBA" id="ARBA00022723"/>
    </source>
</evidence>
<dbReference type="AlphaFoldDB" id="Q1Q0J9"/>
<accession>Q1Q0J9</accession>
<keyword evidence="8" id="KW-0671">Queuosine biosynthesis</keyword>
<reference evidence="10" key="1">
    <citation type="journal article" date="2006" name="Nature">
        <title>Deciphering the evolution and metabolism of an anammox bacterium from a community genome.</title>
        <authorList>
            <person name="Strous M."/>
            <person name="Pelletier E."/>
            <person name="Mangenot S."/>
            <person name="Rattei T."/>
            <person name="Lehner A."/>
            <person name="Taylor M.W."/>
            <person name="Horn M."/>
            <person name="Daims H."/>
            <person name="Bartol-Mavel D."/>
            <person name="Wincker P."/>
            <person name="Barbe V."/>
            <person name="Fonknechten N."/>
            <person name="Vallenet D."/>
            <person name="Segurens B."/>
            <person name="Schenowitz-Truong C."/>
            <person name="Medigue C."/>
            <person name="Collingro A."/>
            <person name="Snel B."/>
            <person name="Dutilh B.E."/>
            <person name="OpDenCamp H.J.M."/>
            <person name="vanDerDrift C."/>
            <person name="Cirpus I."/>
            <person name="vanDePas-Schoonen K.T."/>
            <person name="Harhangi H.R."/>
            <person name="vanNiftrik L."/>
            <person name="Schmid M."/>
            <person name="Keltjens J."/>
            <person name="vanDeVossenberg J."/>
            <person name="Kartal B."/>
            <person name="Meier H."/>
            <person name="Frishman D."/>
            <person name="Huynen M.A."/>
            <person name="Mewes H."/>
            <person name="Weissenbach J."/>
            <person name="Jetten M.S.M."/>
            <person name="Wagner M."/>
            <person name="LePaslier D."/>
        </authorList>
    </citation>
    <scope>NUCLEOTIDE SEQUENCE</scope>
</reference>
<feature type="binding site" evidence="8">
    <location>
        <position position="70"/>
    </location>
    <ligand>
        <name>S-adenosyl-L-methionine</name>
        <dbReference type="ChEBI" id="CHEBI:59789"/>
    </ligand>
</feature>
<comment type="similarity">
    <text evidence="8">Belongs to the radical SAM superfamily. 7-carboxy-7-deazaguanine synthase family.</text>
</comment>
<dbReference type="OrthoDB" id="9792276at2"/>
<sequence>MLINEIFRSIQGETSFTGLPFVFVRLTGCNLRCSYCDTQYAYDEGNEMPISSIIDKIDSFGLKSVCVTGGEPLSNHNTPVLVRELLNRNYTVLVETNGSYDVSVLPEGTIRILDVKCPDSGMSHKMCWHNISHLTKKDEVKFVLSSRNDYEWARSMISKYHLTEIAHILMNPVYGMIQPSLIASWILEDHINVRLQLQMHKYIWGPETRGV</sequence>
<comment type="catalytic activity">
    <reaction evidence="8">
        <text>6-carboxy-5,6,7,8-tetrahydropterin + H(+) = 7-carboxy-7-carbaguanine + NH4(+)</text>
        <dbReference type="Rhea" id="RHEA:27974"/>
        <dbReference type="ChEBI" id="CHEBI:15378"/>
        <dbReference type="ChEBI" id="CHEBI:28938"/>
        <dbReference type="ChEBI" id="CHEBI:61032"/>
        <dbReference type="ChEBI" id="CHEBI:61036"/>
        <dbReference type="EC" id="4.3.99.3"/>
    </reaction>
</comment>
<dbReference type="EMBL" id="CP049055">
    <property type="protein sequence ID" value="QII12108.1"/>
    <property type="molecule type" value="Genomic_DNA"/>
</dbReference>
<keyword evidence="1 8" id="KW-0004">4Fe-4S</keyword>
<dbReference type="CDD" id="cd01335">
    <property type="entry name" value="Radical_SAM"/>
    <property type="match status" value="1"/>
</dbReference>
<dbReference type="PROSITE" id="PS51918">
    <property type="entry name" value="RADICAL_SAM"/>
    <property type="match status" value="1"/>
</dbReference>
<organism evidence="10">
    <name type="scientific">Kuenenia stuttgartiensis</name>
    <dbReference type="NCBI Taxonomy" id="174633"/>
    <lineage>
        <taxon>Bacteria</taxon>
        <taxon>Pseudomonadati</taxon>
        <taxon>Planctomycetota</taxon>
        <taxon>Candidatus Brocadiia</taxon>
        <taxon>Candidatus Brocadiales</taxon>
        <taxon>Candidatus Brocadiaceae</taxon>
        <taxon>Candidatus Kuenenia</taxon>
    </lineage>
</organism>
<dbReference type="GO" id="GO:0016840">
    <property type="term" value="F:carbon-nitrogen lyase activity"/>
    <property type="evidence" value="ECO:0007669"/>
    <property type="project" value="UniProtKB-UniRule"/>
</dbReference>
<dbReference type="SUPFAM" id="SSF102114">
    <property type="entry name" value="Radical SAM enzymes"/>
    <property type="match status" value="1"/>
</dbReference>
<evidence type="ECO:0000256" key="7">
    <source>
        <dbReference type="ARBA" id="ARBA00023239"/>
    </source>
</evidence>
<protein>
    <recommendedName>
        <fullName evidence="8">7-carboxy-7-deazaguanine synthase</fullName>
        <shortName evidence="8">CDG synthase</shortName>
        <ecNumber evidence="8">4.3.99.3</ecNumber>
    </recommendedName>
    <alternativeName>
        <fullName evidence="8">Queuosine biosynthesis protein QueE</fullName>
    </alternativeName>
</protein>
<evidence type="ECO:0000313" key="14">
    <source>
        <dbReference type="Proteomes" id="UP000501926"/>
    </source>
</evidence>
<dbReference type="GO" id="GO:0000287">
    <property type="term" value="F:magnesium ion binding"/>
    <property type="evidence" value="ECO:0007669"/>
    <property type="project" value="UniProtKB-UniRule"/>
</dbReference>
<dbReference type="EMBL" id="LT934425">
    <property type="protein sequence ID" value="SOH06099.1"/>
    <property type="molecule type" value="Genomic_DNA"/>
</dbReference>
<evidence type="ECO:0000256" key="5">
    <source>
        <dbReference type="ARBA" id="ARBA00023004"/>
    </source>
</evidence>
<evidence type="ECO:0000256" key="2">
    <source>
        <dbReference type="ARBA" id="ARBA00022691"/>
    </source>
</evidence>
<comment type="subunit">
    <text evidence="8">Homodimer.</text>
</comment>
<dbReference type="Pfam" id="PF04055">
    <property type="entry name" value="Radical_SAM"/>
    <property type="match status" value="1"/>
</dbReference>
<feature type="binding site" evidence="8">
    <location>
        <position position="25"/>
    </location>
    <ligand>
        <name>substrate</name>
    </ligand>
</feature>
<evidence type="ECO:0000256" key="8">
    <source>
        <dbReference type="HAMAP-Rule" id="MF_00917"/>
    </source>
</evidence>
<dbReference type="Proteomes" id="UP000501926">
    <property type="component" value="Chromosome"/>
</dbReference>
<feature type="domain" description="Radical SAM core" evidence="9">
    <location>
        <begin position="16"/>
        <end position="206"/>
    </location>
</feature>
<comment type="cofactor">
    <cofactor evidence="8">
        <name>[4Fe-4S] cluster</name>
        <dbReference type="ChEBI" id="CHEBI:49883"/>
    </cofactor>
    <text evidence="8">Binds 1 [4Fe-4S] cluster. The cluster is coordinated with 3 cysteines and an exchangeable S-adenosyl-L-methionine.</text>
</comment>
<dbReference type="Gene3D" id="3.20.20.70">
    <property type="entry name" value="Aldolase class I"/>
    <property type="match status" value="1"/>
</dbReference>
<evidence type="ECO:0000313" key="13">
    <source>
        <dbReference type="Proteomes" id="UP000221734"/>
    </source>
</evidence>
<reference evidence="10" key="2">
    <citation type="submission" date="2006-01" db="EMBL/GenBank/DDBJ databases">
        <authorList>
            <person name="Genoscope"/>
        </authorList>
    </citation>
    <scope>NUCLEOTIDE SEQUENCE</scope>
</reference>
<feature type="binding site" evidence="8">
    <location>
        <position position="36"/>
    </location>
    <ligand>
        <name>[4Fe-4S] cluster</name>
        <dbReference type="ChEBI" id="CHEBI:49883"/>
        <note>4Fe-4S-S-AdoMet</note>
    </ligand>
</feature>
<dbReference type="InterPro" id="IPR024924">
    <property type="entry name" value="7-CO-7-deazaguanine_synth-like"/>
</dbReference>
<feature type="binding site" evidence="8">
    <location>
        <position position="38"/>
    </location>
    <ligand>
        <name>Mg(2+)</name>
        <dbReference type="ChEBI" id="CHEBI:18420"/>
    </ligand>
</feature>
<reference evidence="13" key="4">
    <citation type="submission" date="2017-10" db="EMBL/GenBank/DDBJ databases">
        <authorList>
            <person name="Frank J."/>
        </authorList>
    </citation>
    <scope>NUCLEOTIDE SEQUENCE [LARGE SCALE GENOMIC DNA]</scope>
</reference>
<proteinExistence type="inferred from homology"/>
<dbReference type="InterPro" id="IPR058240">
    <property type="entry name" value="rSAM_sf"/>
</dbReference>
<dbReference type="HAMAP" id="MF_00917">
    <property type="entry name" value="QueE"/>
    <property type="match status" value="1"/>
</dbReference>
<gene>
    <name evidence="8 11" type="primary">queE</name>
    <name evidence="11" type="ORF">KsCSTR_27290</name>
    <name evidence="12" type="ORF">KSMBR1_3626</name>
    <name evidence="10" type="ORF">kuste2777</name>
</gene>
<dbReference type="PIRSF" id="PIRSF000370">
    <property type="entry name" value="QueE"/>
    <property type="match status" value="1"/>
</dbReference>
<dbReference type="PANTHER" id="PTHR42836:SF1">
    <property type="entry name" value="7-CARBOXY-7-DEAZAGUANINE SYNTHASE"/>
    <property type="match status" value="1"/>
</dbReference>
<dbReference type="UniPathway" id="UPA00391"/>
<dbReference type="PANTHER" id="PTHR42836">
    <property type="entry name" value="7-CARBOXY-7-DEAZAGUANINE SYNTHASE"/>
    <property type="match status" value="1"/>
</dbReference>
<comment type="function">
    <text evidence="8">Catalyzes the complex heterocyclic radical-mediated conversion of 6-carboxy-5,6,7,8-tetrahydropterin (CPH4) to 7-carboxy-7-deazaguanine (CDG), a step common to the biosynthetic pathways of all 7-deazapurine-containing compounds.</text>
</comment>